<dbReference type="InterPro" id="IPR002189">
    <property type="entry name" value="CapZ_alpha"/>
</dbReference>
<dbReference type="Pfam" id="PF01267">
    <property type="entry name" value="F-actin_cap_A"/>
    <property type="match status" value="1"/>
</dbReference>
<proteinExistence type="inferred from homology"/>
<dbReference type="InterPro" id="IPR042276">
    <property type="entry name" value="CapZ_alpha/beta_2"/>
</dbReference>
<evidence type="ECO:0000256" key="1">
    <source>
        <dbReference type="ARBA" id="ARBA00023203"/>
    </source>
</evidence>
<dbReference type="Gene3D" id="3.30.1140.60">
    <property type="entry name" value="F-actin capping protein, alpha subunit"/>
    <property type="match status" value="1"/>
</dbReference>
<comment type="subunit">
    <text evidence="2">Heterodimer of an alpha and a beta subunit.</text>
</comment>
<sequence>MSKEGESPEEEKTKMICGFLHQAPPNEFNDIFEDLRILVMDDQLMRTEAAHECANHNRKNFKAVKLLSGNSLVTHYNDLKGNRFFDPQSTFSFRYDHLTGRTDKFLLQGTIGDDAELWRSTLNAALNTYMKNYFSSGTCCVFRKDLKSNPYFVVCLEGHQFRTSEFNGLWTSEWTFAFTPPTTEVTGNYRLQIHYFRKANWHLAVDKTVQRSVSLINRVQFAMAFTQLIEAEDNEFQMGLEGNLQELSVDLWKTLRRRIPITRTVIGWDKLLSKESTKVKGFESSVSLSMLKVLT</sequence>
<comment type="function">
    <text evidence="2">F-actin-capping proteins bind in a Ca(2+)-independent manner to the fast growing ends of actin filaments (barbed end) thereby blocking the exchange of subunits at these ends. Unlike other capping proteins (such as gelsolin and severin), these proteins do not sever actin filaments.</text>
</comment>
<keyword evidence="2" id="KW-0117">Actin capping</keyword>
<keyword evidence="3" id="KW-1185">Reference proteome</keyword>
<dbReference type="GeneID" id="107121265"/>
<comment type="similarity">
    <text evidence="2">Belongs to the F-actin-capping protein alpha subunit family.</text>
</comment>
<dbReference type="RefSeq" id="XP_015279636.1">
    <property type="nucleotide sequence ID" value="XM_015424150.1"/>
</dbReference>
<dbReference type="PANTHER" id="PTHR10653:SF6">
    <property type="entry name" value="F-ACTIN-CAPPING PROTEIN SUBUNIT ALPHA-3"/>
    <property type="match status" value="1"/>
</dbReference>
<evidence type="ECO:0000313" key="3">
    <source>
        <dbReference type="Proteomes" id="UP000694871"/>
    </source>
</evidence>
<dbReference type="Proteomes" id="UP000694871">
    <property type="component" value="Unplaced"/>
</dbReference>
<evidence type="ECO:0000256" key="2">
    <source>
        <dbReference type="RuleBase" id="RU365077"/>
    </source>
</evidence>
<evidence type="ECO:0000313" key="4">
    <source>
        <dbReference type="RefSeq" id="XP_015279636.1"/>
    </source>
</evidence>
<dbReference type="InterPro" id="IPR042489">
    <property type="entry name" value="CapZ_alpha_1"/>
</dbReference>
<keyword evidence="1 2" id="KW-0009">Actin-binding</keyword>
<reference evidence="4" key="1">
    <citation type="submission" date="2025-08" db="UniProtKB">
        <authorList>
            <consortium name="RefSeq"/>
        </authorList>
    </citation>
    <scope>IDENTIFICATION</scope>
</reference>
<name>A0ABM1L0Z9_GEKJA</name>
<accession>A0ABM1L0Z9</accession>
<protein>
    <recommendedName>
        <fullName evidence="2">F-actin-capping protein subunit alpha</fullName>
    </recommendedName>
</protein>
<gene>
    <name evidence="4" type="primary">LOC107121265</name>
</gene>
<dbReference type="PRINTS" id="PR00191">
    <property type="entry name" value="FACTINCAPA"/>
</dbReference>
<dbReference type="PANTHER" id="PTHR10653">
    <property type="entry name" value="F-ACTIN-CAPPING PROTEIN SUBUNIT ALPHA"/>
    <property type="match status" value="1"/>
</dbReference>
<dbReference type="Gene3D" id="3.90.1150.210">
    <property type="entry name" value="F-actin capping protein, beta subunit"/>
    <property type="match status" value="1"/>
</dbReference>
<organism evidence="3 4">
    <name type="scientific">Gekko japonicus</name>
    <name type="common">Schlegel's Japanese gecko</name>
    <dbReference type="NCBI Taxonomy" id="146911"/>
    <lineage>
        <taxon>Eukaryota</taxon>
        <taxon>Metazoa</taxon>
        <taxon>Chordata</taxon>
        <taxon>Craniata</taxon>
        <taxon>Vertebrata</taxon>
        <taxon>Euteleostomi</taxon>
        <taxon>Lepidosauria</taxon>
        <taxon>Squamata</taxon>
        <taxon>Bifurcata</taxon>
        <taxon>Gekkota</taxon>
        <taxon>Gekkonidae</taxon>
        <taxon>Gekkoninae</taxon>
        <taxon>Gekko</taxon>
    </lineage>
</organism>
<dbReference type="SUPFAM" id="SSF90096">
    <property type="entry name" value="Subunits of heterodimeric actin filament capping protein Capz"/>
    <property type="match status" value="1"/>
</dbReference>
<dbReference type="InterPro" id="IPR037282">
    <property type="entry name" value="CapZ_alpha/beta"/>
</dbReference>